<dbReference type="EMBL" id="JADKIO010000012">
    <property type="protein sequence ID" value="MBK9797948.1"/>
    <property type="molecule type" value="Genomic_DNA"/>
</dbReference>
<reference evidence="1" key="1">
    <citation type="submission" date="2020-10" db="EMBL/GenBank/DDBJ databases">
        <title>Connecting structure to function with the recovery of over 1000 high-quality activated sludge metagenome-assembled genomes encoding full-length rRNA genes using long-read sequencing.</title>
        <authorList>
            <person name="Singleton C.M."/>
            <person name="Petriglieri F."/>
            <person name="Kristensen J.M."/>
            <person name="Kirkegaard R.H."/>
            <person name="Michaelsen T.Y."/>
            <person name="Andersen M.H."/>
            <person name="Karst S.M."/>
            <person name="Dueholm M.S."/>
            <person name="Nielsen P.H."/>
            <person name="Albertsen M."/>
        </authorList>
    </citation>
    <scope>NUCLEOTIDE SEQUENCE</scope>
    <source>
        <strain evidence="1">Skiv_18-Q3-R9-52_MAXAC.067</strain>
    </source>
</reference>
<comment type="caution">
    <text evidence="1">The sequence shown here is derived from an EMBL/GenBank/DDBJ whole genome shotgun (WGS) entry which is preliminary data.</text>
</comment>
<evidence type="ECO:0000313" key="2">
    <source>
        <dbReference type="Proteomes" id="UP000886657"/>
    </source>
</evidence>
<protein>
    <submittedName>
        <fullName evidence="1">Class I SAM-dependent methyltransferase</fullName>
    </submittedName>
</protein>
<keyword evidence="1" id="KW-0808">Transferase</keyword>
<dbReference type="GO" id="GO:0008168">
    <property type="term" value="F:methyltransferase activity"/>
    <property type="evidence" value="ECO:0007669"/>
    <property type="project" value="UniProtKB-KW"/>
</dbReference>
<dbReference type="InterPro" id="IPR029063">
    <property type="entry name" value="SAM-dependent_MTases_sf"/>
</dbReference>
<dbReference type="PANTHER" id="PTHR43861">
    <property type="entry name" value="TRANS-ACONITATE 2-METHYLTRANSFERASE-RELATED"/>
    <property type="match status" value="1"/>
</dbReference>
<evidence type="ECO:0000313" key="1">
    <source>
        <dbReference type="EMBL" id="MBK9797948.1"/>
    </source>
</evidence>
<organism evidence="1 2">
    <name type="scientific">Candidatus Geothrix skivensis</name>
    <dbReference type="NCBI Taxonomy" id="2954439"/>
    <lineage>
        <taxon>Bacteria</taxon>
        <taxon>Pseudomonadati</taxon>
        <taxon>Acidobacteriota</taxon>
        <taxon>Holophagae</taxon>
        <taxon>Holophagales</taxon>
        <taxon>Holophagaceae</taxon>
        <taxon>Geothrix</taxon>
    </lineage>
</organism>
<accession>A0A9D7SJE5</accession>
<dbReference type="SUPFAM" id="SSF53335">
    <property type="entry name" value="S-adenosyl-L-methionine-dependent methyltransferases"/>
    <property type="match status" value="1"/>
</dbReference>
<dbReference type="Pfam" id="PF13489">
    <property type="entry name" value="Methyltransf_23"/>
    <property type="match status" value="1"/>
</dbReference>
<dbReference type="AlphaFoldDB" id="A0A9D7SJE5"/>
<name>A0A9D7SJE5_9BACT</name>
<sequence>MARKALAVLLQQMQGEGLWIPAKALEPSRFPPFLEGACPLPRQAWEHPRVFFPSYAHEWSPAMFQRVAATTLLVNERLLAAGWELKDATPSNLLFDGPHPIFVDHLSPSPRQPGQMGWSAYGQFIRTFLIPLCLHRLNGLPLTWIHLARRDGVSPEDASRQLGLVDRLRPSVFGLVTLPAKLSQRQGRAPSRGLKLWKDGDESMGQIITARLLQGLHKRLKRWAPPIADATLWSRYDQAGESYTPEALQAKEGFIQQALETCRPKAVLDLGCNTGRYSKLAARAGARVVAVDGDPACIDHLWQQAIEERLDILPLVMDLGRPSPALGWENGEEASFLERTAGRFDLVFALALIHHLLVRERVPLTRILAHLARQTTRWAIIEWVAPEDPQFERLAGPHRHLYETLSIAGFEAALGPLFKQHRAFPVPGVARTLYLLEKL</sequence>
<dbReference type="Proteomes" id="UP000886657">
    <property type="component" value="Unassembled WGS sequence"/>
</dbReference>
<keyword evidence="1" id="KW-0489">Methyltransferase</keyword>
<dbReference type="GO" id="GO:0032259">
    <property type="term" value="P:methylation"/>
    <property type="evidence" value="ECO:0007669"/>
    <property type="project" value="UniProtKB-KW"/>
</dbReference>
<dbReference type="Gene3D" id="3.40.50.150">
    <property type="entry name" value="Vaccinia Virus protein VP39"/>
    <property type="match status" value="1"/>
</dbReference>
<gene>
    <name evidence="1" type="ORF">IPP58_15990</name>
</gene>
<proteinExistence type="predicted"/>